<dbReference type="AlphaFoldDB" id="A0A7J9A8M5"/>
<comment type="caution">
    <text evidence="1">The sequence shown here is derived from an EMBL/GenBank/DDBJ whole genome shotgun (WGS) entry which is preliminary data.</text>
</comment>
<evidence type="ECO:0000313" key="1">
    <source>
        <dbReference type="EMBL" id="MBA0720426.1"/>
    </source>
</evidence>
<dbReference type="EMBL" id="JABEZV010000009">
    <property type="protein sequence ID" value="MBA0720426.1"/>
    <property type="molecule type" value="Genomic_DNA"/>
</dbReference>
<gene>
    <name evidence="1" type="ORF">Golax_008048</name>
</gene>
<name>A0A7J9A8M5_9ROSI</name>
<reference evidence="1 2" key="1">
    <citation type="journal article" date="2019" name="Genome Biol. Evol.">
        <title>Insights into the evolution of the New World diploid cottons (Gossypium, subgenus Houzingenia) based on genome sequencing.</title>
        <authorList>
            <person name="Grover C.E."/>
            <person name="Arick M.A. 2nd"/>
            <person name="Thrash A."/>
            <person name="Conover J.L."/>
            <person name="Sanders W.S."/>
            <person name="Peterson D.G."/>
            <person name="Frelichowski J.E."/>
            <person name="Scheffler J.A."/>
            <person name="Scheffler B.E."/>
            <person name="Wendel J.F."/>
        </authorList>
    </citation>
    <scope>NUCLEOTIDE SEQUENCE [LARGE SCALE GENOMIC DNA]</scope>
    <source>
        <strain evidence="1">4</strain>
        <tissue evidence="1">Leaf</tissue>
    </source>
</reference>
<sequence>MKLESGLLGITGMWETVRYLTLNWDILNGLTLLNRQGYRKVVIHFDCLQAIKGIQNSALMESNSGLIRWIHQNL</sequence>
<evidence type="ECO:0000313" key="2">
    <source>
        <dbReference type="Proteomes" id="UP000593574"/>
    </source>
</evidence>
<organism evidence="1 2">
    <name type="scientific">Gossypium laxum</name>
    <dbReference type="NCBI Taxonomy" id="34288"/>
    <lineage>
        <taxon>Eukaryota</taxon>
        <taxon>Viridiplantae</taxon>
        <taxon>Streptophyta</taxon>
        <taxon>Embryophyta</taxon>
        <taxon>Tracheophyta</taxon>
        <taxon>Spermatophyta</taxon>
        <taxon>Magnoliopsida</taxon>
        <taxon>eudicotyledons</taxon>
        <taxon>Gunneridae</taxon>
        <taxon>Pentapetalae</taxon>
        <taxon>rosids</taxon>
        <taxon>malvids</taxon>
        <taxon>Malvales</taxon>
        <taxon>Malvaceae</taxon>
        <taxon>Malvoideae</taxon>
        <taxon>Gossypium</taxon>
    </lineage>
</organism>
<dbReference type="Proteomes" id="UP000593574">
    <property type="component" value="Unassembled WGS sequence"/>
</dbReference>
<proteinExistence type="predicted"/>
<accession>A0A7J9A8M5</accession>
<protein>
    <recommendedName>
        <fullName evidence="3">RNase H type-1 domain-containing protein</fullName>
    </recommendedName>
</protein>
<evidence type="ECO:0008006" key="3">
    <source>
        <dbReference type="Google" id="ProtNLM"/>
    </source>
</evidence>
<keyword evidence="2" id="KW-1185">Reference proteome</keyword>